<keyword evidence="2" id="KW-1133">Transmembrane helix</keyword>
<dbReference type="GeneID" id="19279842"/>
<dbReference type="KEGG" id="pfy:PFICI_14829"/>
<dbReference type="InterPro" id="IPR020301">
    <property type="entry name" value="Mrx7"/>
</dbReference>
<evidence type="ECO:0000313" key="3">
    <source>
        <dbReference type="EMBL" id="ETS73883.1"/>
    </source>
</evidence>
<keyword evidence="2" id="KW-0812">Transmembrane</keyword>
<evidence type="ECO:0000313" key="4">
    <source>
        <dbReference type="Proteomes" id="UP000030651"/>
    </source>
</evidence>
<dbReference type="InParanoid" id="W3WJ26"/>
<dbReference type="OrthoDB" id="4138121at2759"/>
<accession>W3WJ26</accession>
<feature type="compositionally biased region" description="Basic and acidic residues" evidence="1">
    <location>
        <begin position="35"/>
        <end position="46"/>
    </location>
</feature>
<dbReference type="HOGENOM" id="CLU_183945_0_0_1"/>
<dbReference type="AlphaFoldDB" id="W3WJ26"/>
<feature type="transmembrane region" description="Helical" evidence="2">
    <location>
        <begin position="6"/>
        <end position="25"/>
    </location>
</feature>
<dbReference type="Pfam" id="PF10906">
    <property type="entry name" value="Mrx7"/>
    <property type="match status" value="1"/>
</dbReference>
<dbReference type="Proteomes" id="UP000030651">
    <property type="component" value="Unassembled WGS sequence"/>
</dbReference>
<feature type="region of interest" description="Disordered" evidence="1">
    <location>
        <begin position="35"/>
        <end position="98"/>
    </location>
</feature>
<keyword evidence="4" id="KW-1185">Reference proteome</keyword>
<gene>
    <name evidence="3" type="ORF">PFICI_14829</name>
</gene>
<reference evidence="4" key="1">
    <citation type="journal article" date="2015" name="BMC Genomics">
        <title>Genomic and transcriptomic analysis of the endophytic fungus Pestalotiopsis fici reveals its lifestyle and high potential for synthesis of natural products.</title>
        <authorList>
            <person name="Wang X."/>
            <person name="Zhang X."/>
            <person name="Liu L."/>
            <person name="Xiang M."/>
            <person name="Wang W."/>
            <person name="Sun X."/>
            <person name="Che Y."/>
            <person name="Guo L."/>
            <person name="Liu G."/>
            <person name="Guo L."/>
            <person name="Wang C."/>
            <person name="Yin W.B."/>
            <person name="Stadler M."/>
            <person name="Zhang X."/>
            <person name="Liu X."/>
        </authorList>
    </citation>
    <scope>NUCLEOTIDE SEQUENCE [LARGE SCALE GENOMIC DNA]</scope>
    <source>
        <strain evidence="4">W106-1 / CGMCC3.15140</strain>
    </source>
</reference>
<organism evidence="3 4">
    <name type="scientific">Pestalotiopsis fici (strain W106-1 / CGMCC3.15140)</name>
    <dbReference type="NCBI Taxonomy" id="1229662"/>
    <lineage>
        <taxon>Eukaryota</taxon>
        <taxon>Fungi</taxon>
        <taxon>Dikarya</taxon>
        <taxon>Ascomycota</taxon>
        <taxon>Pezizomycotina</taxon>
        <taxon>Sordariomycetes</taxon>
        <taxon>Xylariomycetidae</taxon>
        <taxon>Amphisphaeriales</taxon>
        <taxon>Sporocadaceae</taxon>
        <taxon>Pestalotiopsis</taxon>
    </lineage>
</organism>
<sequence length="98" mass="11476">MPNPLIWVVATVLIPAALVRSPQFYRGVERIHRKVEDYKHGRDPNDPLRPGEATREPEHEGRKGFFKYFTEEMRNQLRGTPTEDLPPHNNNKSSKREK</sequence>
<proteinExistence type="predicted"/>
<feature type="compositionally biased region" description="Basic and acidic residues" evidence="1">
    <location>
        <begin position="52"/>
        <end position="75"/>
    </location>
</feature>
<dbReference type="RefSeq" id="XP_007841601.1">
    <property type="nucleotide sequence ID" value="XM_007843410.1"/>
</dbReference>
<protein>
    <submittedName>
        <fullName evidence="3">Uncharacterized protein</fullName>
    </submittedName>
</protein>
<dbReference type="EMBL" id="KI912121">
    <property type="protein sequence ID" value="ETS73883.1"/>
    <property type="molecule type" value="Genomic_DNA"/>
</dbReference>
<dbReference type="eggNOG" id="ENOG502SZ4D">
    <property type="taxonomic scope" value="Eukaryota"/>
</dbReference>
<dbReference type="OMA" id="HEKQHGR"/>
<name>W3WJ26_PESFW</name>
<evidence type="ECO:0000256" key="2">
    <source>
        <dbReference type="SAM" id="Phobius"/>
    </source>
</evidence>
<evidence type="ECO:0000256" key="1">
    <source>
        <dbReference type="SAM" id="MobiDB-lite"/>
    </source>
</evidence>
<keyword evidence="2" id="KW-0472">Membrane</keyword>